<keyword evidence="3" id="KW-1185">Reference proteome</keyword>
<sequence>MTLAILPVELIRLIVEIVGVEPQPEIKEDGIEDEDNDSDDDTYYSDSYPDQDIDRTPAVSPLDPDIRLRDGTLDGTPNGPQLRCILNARDLNAMARSCRRLGSVVNSLLYEANREFQTSSAVFWAAAVGRTETLAWAQR</sequence>
<reference evidence="2" key="1">
    <citation type="journal article" date="2020" name="Stud. Mycol.">
        <title>101 Dothideomycetes genomes: a test case for predicting lifestyles and emergence of pathogens.</title>
        <authorList>
            <person name="Haridas S."/>
            <person name="Albert R."/>
            <person name="Binder M."/>
            <person name="Bloem J."/>
            <person name="Labutti K."/>
            <person name="Salamov A."/>
            <person name="Andreopoulos B."/>
            <person name="Baker S."/>
            <person name="Barry K."/>
            <person name="Bills G."/>
            <person name="Bluhm B."/>
            <person name="Cannon C."/>
            <person name="Castanera R."/>
            <person name="Culley D."/>
            <person name="Daum C."/>
            <person name="Ezra D."/>
            <person name="Gonzalez J."/>
            <person name="Henrissat B."/>
            <person name="Kuo A."/>
            <person name="Liang C."/>
            <person name="Lipzen A."/>
            <person name="Lutzoni F."/>
            <person name="Magnuson J."/>
            <person name="Mondo S."/>
            <person name="Nolan M."/>
            <person name="Ohm R."/>
            <person name="Pangilinan J."/>
            <person name="Park H.-J."/>
            <person name="Ramirez L."/>
            <person name="Alfaro M."/>
            <person name="Sun H."/>
            <person name="Tritt A."/>
            <person name="Yoshinaga Y."/>
            <person name="Zwiers L.-H."/>
            <person name="Turgeon B."/>
            <person name="Goodwin S."/>
            <person name="Spatafora J."/>
            <person name="Crous P."/>
            <person name="Grigoriev I."/>
        </authorList>
    </citation>
    <scope>NUCLEOTIDE SEQUENCE</scope>
    <source>
        <strain evidence="2">CBS 107.79</strain>
    </source>
</reference>
<proteinExistence type="predicted"/>
<evidence type="ECO:0000313" key="2">
    <source>
        <dbReference type="EMBL" id="KAF1973429.1"/>
    </source>
</evidence>
<accession>A0A6A5VAS5</accession>
<feature type="region of interest" description="Disordered" evidence="1">
    <location>
        <begin position="24"/>
        <end position="64"/>
    </location>
</feature>
<evidence type="ECO:0000313" key="3">
    <source>
        <dbReference type="Proteomes" id="UP000800036"/>
    </source>
</evidence>
<evidence type="ECO:0000256" key="1">
    <source>
        <dbReference type="SAM" id="MobiDB-lite"/>
    </source>
</evidence>
<dbReference type="AlphaFoldDB" id="A0A6A5VAS5"/>
<protein>
    <submittedName>
        <fullName evidence="2">Uncharacterized protein</fullName>
    </submittedName>
</protein>
<dbReference type="EMBL" id="ML976680">
    <property type="protein sequence ID" value="KAF1973429.1"/>
    <property type="molecule type" value="Genomic_DNA"/>
</dbReference>
<organism evidence="2 3">
    <name type="scientific">Bimuria novae-zelandiae CBS 107.79</name>
    <dbReference type="NCBI Taxonomy" id="1447943"/>
    <lineage>
        <taxon>Eukaryota</taxon>
        <taxon>Fungi</taxon>
        <taxon>Dikarya</taxon>
        <taxon>Ascomycota</taxon>
        <taxon>Pezizomycotina</taxon>
        <taxon>Dothideomycetes</taxon>
        <taxon>Pleosporomycetidae</taxon>
        <taxon>Pleosporales</taxon>
        <taxon>Massarineae</taxon>
        <taxon>Didymosphaeriaceae</taxon>
        <taxon>Bimuria</taxon>
    </lineage>
</organism>
<dbReference type="Proteomes" id="UP000800036">
    <property type="component" value="Unassembled WGS sequence"/>
</dbReference>
<name>A0A6A5VAS5_9PLEO</name>
<feature type="compositionally biased region" description="Acidic residues" evidence="1">
    <location>
        <begin position="30"/>
        <end position="43"/>
    </location>
</feature>
<gene>
    <name evidence="2" type="ORF">BU23DRAFT_554057</name>
</gene>